<dbReference type="InterPro" id="IPR036322">
    <property type="entry name" value="WD40_repeat_dom_sf"/>
</dbReference>
<dbReference type="GO" id="GO:0034511">
    <property type="term" value="F:U3 snoRNA binding"/>
    <property type="evidence" value="ECO:0007669"/>
    <property type="project" value="InterPro"/>
</dbReference>
<dbReference type="PANTHER" id="PTHR19865:SF0">
    <property type="entry name" value="U3 SMALL NUCLEOLAR RNA-INTERACTING PROTEIN 2"/>
    <property type="match status" value="1"/>
</dbReference>
<evidence type="ECO:0000256" key="16">
    <source>
        <dbReference type="ARBA" id="ARBA00074377"/>
    </source>
</evidence>
<evidence type="ECO:0000313" key="21">
    <source>
        <dbReference type="Proteomes" id="UP000515156"/>
    </source>
</evidence>
<evidence type="ECO:0000256" key="7">
    <source>
        <dbReference type="ARBA" id="ARBA00022574"/>
    </source>
</evidence>
<keyword evidence="9" id="KW-0832">Ubl conjugation</keyword>
<evidence type="ECO:0000256" key="20">
    <source>
        <dbReference type="SAM" id="MobiDB-lite"/>
    </source>
</evidence>
<dbReference type="SUPFAM" id="SSF50978">
    <property type="entry name" value="WD40 repeat-like"/>
    <property type="match status" value="1"/>
</dbReference>
<evidence type="ECO:0000256" key="10">
    <source>
        <dbReference type="ARBA" id="ARBA00022884"/>
    </source>
</evidence>
<keyword evidence="6" id="KW-0597">Phosphoprotein</keyword>
<feature type="repeat" description="WD" evidence="19">
    <location>
        <begin position="236"/>
        <end position="277"/>
    </location>
</feature>
<keyword evidence="5" id="KW-0698">rRNA processing</keyword>
<dbReference type="Gene3D" id="2.130.10.10">
    <property type="entry name" value="YVTN repeat-like/Quinoprotein amine dehydrogenase"/>
    <property type="match status" value="1"/>
</dbReference>
<dbReference type="InParanoid" id="A0A6P7Y797"/>
<feature type="repeat" description="WD" evidence="19">
    <location>
        <begin position="194"/>
        <end position="235"/>
    </location>
</feature>
<keyword evidence="3" id="KW-0488">Methylation</keyword>
<keyword evidence="4" id="KW-1017">Isopeptide bond</keyword>
<dbReference type="CDD" id="cd00200">
    <property type="entry name" value="WD40"/>
    <property type="match status" value="1"/>
</dbReference>
<keyword evidence="12" id="KW-0539">Nucleus</keyword>
<evidence type="ECO:0000313" key="22">
    <source>
        <dbReference type="RefSeq" id="XP_030063402.1"/>
    </source>
</evidence>
<dbReference type="CTD" id="9136"/>
<evidence type="ECO:0000256" key="15">
    <source>
        <dbReference type="ARBA" id="ARBA00065513"/>
    </source>
</evidence>
<dbReference type="InterPro" id="IPR039241">
    <property type="entry name" value="Rrp9-like"/>
</dbReference>
<feature type="repeat" description="WD" evidence="19">
    <location>
        <begin position="319"/>
        <end position="359"/>
    </location>
</feature>
<evidence type="ECO:0000256" key="11">
    <source>
        <dbReference type="ARBA" id="ARBA00022990"/>
    </source>
</evidence>
<sequence>MSSFFINKKPRKNGLVEVRGTGKRRKKPNEGDGKPRRKALSQLNEEISSDSGTESPAADKRKQRHAEDEEIEETAQEKKLRLAKSYLEQLQQQEEEKAEEEAFQQDLVASRLEEEVLEQRGKLQRLVAKDLQPPDVTKIQVLRGHQRPITCLVISPDDQHIFSAAKDCTIIKWDVYSGKKICVIPRGQKGAKDQHGHTAHILTMTISSDGKYLATGDKNKLILIWETETCRHLYTFPGHRDAVSALSFRKGTHQLYSASHDRSLKVWNVAENAYVETLFGHQDAVMGMDSLSRERCVTAGGRDGTVRVWKIAEESQLVFHGHNGSIDCIQLINEEHMVSGADDGSLALWSVAKKKPLAVVKQAHGVHGDQGLEQPYWISSVSAILNSDVVATGSHDSNIRVWQCGEGFRSLKALFEIPLMGFINSLKFSNAGDFLVAGVGQEHRLGRWWRIKEAKNAVYIIPLKRAPPKLS</sequence>
<evidence type="ECO:0000256" key="6">
    <source>
        <dbReference type="ARBA" id="ARBA00022553"/>
    </source>
</evidence>
<dbReference type="FunFam" id="2.130.10.10:FF:000143">
    <property type="entry name" value="U3 small nucleolar RNA-interacting protein 2 isoform X2"/>
    <property type="match status" value="1"/>
</dbReference>
<dbReference type="FunCoup" id="A0A6P7Y797">
    <property type="interactions" value="2193"/>
</dbReference>
<dbReference type="InterPro" id="IPR020472">
    <property type="entry name" value="WD40_PAC1"/>
</dbReference>
<evidence type="ECO:0000256" key="18">
    <source>
        <dbReference type="ARBA" id="ARBA00077445"/>
    </source>
</evidence>
<evidence type="ECO:0000256" key="8">
    <source>
        <dbReference type="ARBA" id="ARBA00022737"/>
    </source>
</evidence>
<keyword evidence="10" id="KW-0694">RNA-binding</keyword>
<dbReference type="Proteomes" id="UP000515156">
    <property type="component" value="Chromosome 6"/>
</dbReference>
<accession>A0A6P7Y797</accession>
<feature type="repeat" description="WD" evidence="19">
    <location>
        <begin position="142"/>
        <end position="183"/>
    </location>
</feature>
<dbReference type="OrthoDB" id="189968at2759"/>
<feature type="compositionally biased region" description="Polar residues" evidence="20">
    <location>
        <begin position="41"/>
        <end position="54"/>
    </location>
</feature>
<dbReference type="InterPro" id="IPR001680">
    <property type="entry name" value="WD40_rpt"/>
</dbReference>
<dbReference type="PROSITE" id="PS00678">
    <property type="entry name" value="WD_REPEATS_1"/>
    <property type="match status" value="2"/>
</dbReference>
<evidence type="ECO:0000256" key="12">
    <source>
        <dbReference type="ARBA" id="ARBA00023242"/>
    </source>
</evidence>
<keyword evidence="11" id="KW-0007">Acetylation</keyword>
<dbReference type="SMART" id="SM00320">
    <property type="entry name" value="WD40"/>
    <property type="match status" value="6"/>
</dbReference>
<reference evidence="22" key="1">
    <citation type="submission" date="2025-08" db="UniProtKB">
        <authorList>
            <consortium name="RefSeq"/>
        </authorList>
    </citation>
    <scope>IDENTIFICATION</scope>
</reference>
<gene>
    <name evidence="22" type="primary">RRP9</name>
</gene>
<comment type="subcellular location">
    <subcellularLocation>
        <location evidence="1">Nucleus</location>
        <location evidence="1">Nucleolus</location>
    </subcellularLocation>
</comment>
<dbReference type="KEGG" id="muo:115472977"/>
<dbReference type="PROSITE" id="PS50294">
    <property type="entry name" value="WD_REPEATS_REGION"/>
    <property type="match status" value="4"/>
</dbReference>
<evidence type="ECO:0000256" key="1">
    <source>
        <dbReference type="ARBA" id="ARBA00004604"/>
    </source>
</evidence>
<evidence type="ECO:0000256" key="5">
    <source>
        <dbReference type="ARBA" id="ARBA00022552"/>
    </source>
</evidence>
<evidence type="ECO:0000256" key="17">
    <source>
        <dbReference type="ARBA" id="ARBA00076054"/>
    </source>
</evidence>
<evidence type="ECO:0000256" key="13">
    <source>
        <dbReference type="ARBA" id="ARBA00023274"/>
    </source>
</evidence>
<keyword evidence="21" id="KW-1185">Reference proteome</keyword>
<dbReference type="PROSITE" id="PS50082">
    <property type="entry name" value="WD_REPEATS_2"/>
    <property type="match status" value="5"/>
</dbReference>
<evidence type="ECO:0000256" key="4">
    <source>
        <dbReference type="ARBA" id="ARBA00022499"/>
    </source>
</evidence>
<dbReference type="GO" id="GO:0032040">
    <property type="term" value="C:small-subunit processome"/>
    <property type="evidence" value="ECO:0007669"/>
    <property type="project" value="TreeGrafter"/>
</dbReference>
<organism evidence="21 22">
    <name type="scientific">Microcaecilia unicolor</name>
    <dbReference type="NCBI Taxonomy" id="1415580"/>
    <lineage>
        <taxon>Eukaryota</taxon>
        <taxon>Metazoa</taxon>
        <taxon>Chordata</taxon>
        <taxon>Craniata</taxon>
        <taxon>Vertebrata</taxon>
        <taxon>Euteleostomi</taxon>
        <taxon>Amphibia</taxon>
        <taxon>Gymnophiona</taxon>
        <taxon>Siphonopidae</taxon>
        <taxon>Microcaecilia</taxon>
    </lineage>
</organism>
<evidence type="ECO:0000256" key="9">
    <source>
        <dbReference type="ARBA" id="ARBA00022843"/>
    </source>
</evidence>
<proteinExistence type="inferred from homology"/>
<dbReference type="InterPro" id="IPR015943">
    <property type="entry name" value="WD40/YVTN_repeat-like_dom_sf"/>
</dbReference>
<comment type="function">
    <text evidence="14">Component of a nucleolar small nuclear ribonucleoprotein particle (snoRNP) thought to participate in the processing and modification of pre-ribosomal RNA (pre-rRNA). Part of the small subunit (SSU) processome, first precursor of the small eukaryotic ribosomal subunit. During the assembly of the SSU processome in the nucleolus, many ribosome biogenesis factors, an RNA chaperone and ribosomal proteins associate with the nascent pre-rRNA and work in concert to generate RNA folding, modifications, rearrangements and cleavage as well as targeted degradation of pre-ribosomal RNA by the RNA exosome.</text>
</comment>
<evidence type="ECO:0000256" key="14">
    <source>
        <dbReference type="ARBA" id="ARBA00055322"/>
    </source>
</evidence>
<evidence type="ECO:0000256" key="2">
    <source>
        <dbReference type="ARBA" id="ARBA00006777"/>
    </source>
</evidence>
<evidence type="ECO:0000256" key="3">
    <source>
        <dbReference type="ARBA" id="ARBA00022481"/>
    </source>
</evidence>
<protein>
    <recommendedName>
        <fullName evidence="16">U3 small nucleolar RNA-interacting protein 2</fullName>
    </recommendedName>
    <alternativeName>
        <fullName evidence="18">RRP9 homolog</fullName>
    </alternativeName>
    <alternativeName>
        <fullName evidence="17">U3 small nucleolar ribonucleoprotein-associated 55 kDa protein</fullName>
    </alternativeName>
</protein>
<comment type="similarity">
    <text evidence="2">Belongs to the WD repeat RRP9 family.</text>
</comment>
<keyword evidence="13" id="KW-0687">Ribonucleoprotein</keyword>
<dbReference type="GO" id="GO:0006364">
    <property type="term" value="P:rRNA processing"/>
    <property type="evidence" value="ECO:0007669"/>
    <property type="project" value="UniProtKB-KW"/>
</dbReference>
<comment type="subunit">
    <text evidence="15">Interacts specifically with the U3 small nucleolar RNA (U3 snoRNA). Binds a sub-fragment of the U3 snoRNA surrounding the B/C motif (3UBC). This association with the U3BC RNA is dependent on the binding of a protein called 15.5K to the box B/C motif. The association of the protein with the U3BC RNA was found to be also dependent on a conserved RNA structure that flanks the box B/C motif. Part of the small subunit (SSU) processome, composed of more than 70 proteins and the RNA chaperone small nucleolar RNA (snoRNA) U3.</text>
</comment>
<dbReference type="AlphaFoldDB" id="A0A6P7Y797"/>
<keyword evidence="7 19" id="KW-0853">WD repeat</keyword>
<keyword evidence="8" id="KW-0677">Repeat</keyword>
<dbReference type="InterPro" id="IPR019775">
    <property type="entry name" value="WD40_repeat_CS"/>
</dbReference>
<name>A0A6P7Y797_9AMPH</name>
<evidence type="ECO:0000256" key="19">
    <source>
        <dbReference type="PROSITE-ProRule" id="PRU00221"/>
    </source>
</evidence>
<dbReference type="PRINTS" id="PR00320">
    <property type="entry name" value="GPROTEINBRPT"/>
</dbReference>
<dbReference type="RefSeq" id="XP_030063402.1">
    <property type="nucleotide sequence ID" value="XM_030207542.1"/>
</dbReference>
<feature type="region of interest" description="Disordered" evidence="20">
    <location>
        <begin position="1"/>
        <end position="74"/>
    </location>
</feature>
<feature type="repeat" description="WD" evidence="19">
    <location>
        <begin position="278"/>
        <end position="319"/>
    </location>
</feature>
<dbReference type="PANTHER" id="PTHR19865">
    <property type="entry name" value="U3 SMALL NUCLEOLAR RNA INTERACTING PROTEIN 2"/>
    <property type="match status" value="1"/>
</dbReference>
<dbReference type="Pfam" id="PF00400">
    <property type="entry name" value="WD40"/>
    <property type="match status" value="6"/>
</dbReference>
<dbReference type="GeneID" id="115472977"/>